<feature type="compositionally biased region" description="Polar residues" evidence="15">
    <location>
        <begin position="593"/>
        <end position="611"/>
    </location>
</feature>
<evidence type="ECO:0000256" key="12">
    <source>
        <dbReference type="ARBA" id="ARBA00032044"/>
    </source>
</evidence>
<name>A0A7M7NIZ8_STRPU</name>
<dbReference type="EC" id="2.7.7.49" evidence="2 14"/>
<feature type="compositionally biased region" description="Polar residues" evidence="15">
    <location>
        <begin position="466"/>
        <end position="477"/>
    </location>
</feature>
<dbReference type="Pfam" id="PF12009">
    <property type="entry name" value="Telomerase_RBD"/>
    <property type="match status" value="1"/>
</dbReference>
<dbReference type="InParanoid" id="A0A7M7NIZ8"/>
<evidence type="ECO:0000256" key="2">
    <source>
        <dbReference type="ARBA" id="ARBA00012493"/>
    </source>
</evidence>
<dbReference type="RefSeq" id="NP_001165522.2">
    <property type="nucleotide sequence ID" value="NM_001172051.2"/>
</dbReference>
<keyword evidence="8 14" id="KW-0460">Magnesium</keyword>
<dbReference type="OrthoDB" id="289721at2759"/>
<evidence type="ECO:0000256" key="14">
    <source>
        <dbReference type="RuleBase" id="RU365061"/>
    </source>
</evidence>
<dbReference type="GO" id="GO:0007004">
    <property type="term" value="P:telomere maintenance via telomerase"/>
    <property type="evidence" value="ECO:0000318"/>
    <property type="project" value="GO_Central"/>
</dbReference>
<evidence type="ECO:0000256" key="11">
    <source>
        <dbReference type="ARBA" id="ARBA00023242"/>
    </source>
</evidence>
<evidence type="ECO:0000313" key="19">
    <source>
        <dbReference type="Proteomes" id="UP000007110"/>
    </source>
</evidence>
<dbReference type="InterPro" id="IPR003545">
    <property type="entry name" value="Telomerase_RT"/>
</dbReference>
<sequence length="1425" mass="162728">MDILERFFPRVSCLEDFLRDLNGCPPLCIPKDKAGYRAFLQSTLVGIPSCHISYQGPLDYTQHSDHMEVINRVLLRLQHQGKGGKNVLLNGFTSWRSEGDYAGILPSINVPNNNSNQLRIPFWSKLLSRIGDELMMHILENLSIFGAAPPSCYIQLTGTPLSMLISSLPTNTPSPAKTSTVEQRFKQRRKSFQVKDAAKGGKVDRCDGDGRKVHGKRKRDEDAGCNQGDANVAKFRRGEQGMRQPTHRKEAENREEFKKDPKVLESMITGLERSYYILNACYSRTAGRTLLKHDLISKLPASNSGAQMLTQHIFNSPHSSAMAPGKYDKTVSYDGKGKGEIGLQGDDKGRKRKKLQRTCRRLIKVQALLKTFLTQHRKLKLNSILNHQCPLNLPQDSPPSDHTNTSHQECSTGTLGQRSHTKKTSLPPPSSGECASCEKSLAELREESMLEGYSPKVFHRKRPKQSVLNNTQVSSVKQFDGTRMEESVIQVDDGRGGIEQRRKDDGRKGSTKKVGESIREGLRDRVGLGGTEERVGNVRRKKKGEMVKSTKAQSTTDERKFDEKNGHSKSHPGSTKDFDVSQSRSVRMEMDENATSSTAGDVLQETDSIPSQPHMRLRRETNTETETGVGLPSGEVTVDNDDDDTLTVSGKILSQPDKRLRGKTNMRAKRNTLLIGDGVQRESQRDRKIQRKSKTKTGRQLPSDTAAPSDHPKRNETPDSMQFQLKRKMKKTTDTKDKPRMRLPNDAATLIKMKTDPWQVCLFLRQVLLKVVPDELWGSVHNRNVFLKGVKKFVQLGRFERLSLRELTEEIRAEDCDWCQLEKFRGRDPPFTSVVKQRQLVTDFFHWLMIGYTVPLIMMCFYVTENSSSRNQLVFYRKPVWLLLEKIGIQYYVSHGVMKPMKENDVKKLVSAGLTLGFSRLRFVPKTKGLRPITRMGKSVIEEKKGLSVRLLLQDLFDVLTYHKINQPSVMGSSLLGIDGIYHKVLKFIKDRKERKDTRPLYFVKIDIEKCYDSIKHSKLLQIISMLLQGHDKPDEYQLQRYVTVTRAASASTGLQKRSHRHVTTELSSFHRQLIQMAQHGKIKNAIIINQVHTVKVTPKDLLQRLKQHVMADIVKSGRKYYWRQDGISQGSILSSLLCSFFYAHLERCYLSDIDQEGLMMRLIDDFLLITPHHDKAQRFLQLLLSGVKQYGCSANPSKTLANFDFMHDGQLVPRSKELFPWCGIVFKTQTLNISNDYTKYNNVSIRYTLTICTDRDTSLHLMRIKLTWSLKAKNVSIFMDPLINSFLTIVINVYHLLLLLAHRFHSYYYCLASYIKQNTPPLQFYNIWASCVRIFHACTVSKLRKDDQGERETTFPLTVNTVNWIGLKAFNTKLSKHKGLYHPLIKLVRKHRQKAALKMGKAMLEVLEEMTNPALPDDFMKMRR</sequence>
<organism evidence="18 19">
    <name type="scientific">Strongylocentrotus purpuratus</name>
    <name type="common">Purple sea urchin</name>
    <dbReference type="NCBI Taxonomy" id="7668"/>
    <lineage>
        <taxon>Eukaryota</taxon>
        <taxon>Metazoa</taxon>
        <taxon>Echinodermata</taxon>
        <taxon>Eleutherozoa</taxon>
        <taxon>Echinozoa</taxon>
        <taxon>Echinoidea</taxon>
        <taxon>Euechinoidea</taxon>
        <taxon>Echinacea</taxon>
        <taxon>Camarodonta</taxon>
        <taxon>Echinidea</taxon>
        <taxon>Strongylocentrotidae</taxon>
        <taxon>Strongylocentrotus</taxon>
    </lineage>
</organism>
<feature type="region of interest" description="Disordered" evidence="15">
    <location>
        <begin position="461"/>
        <end position="741"/>
    </location>
</feature>
<dbReference type="Gene3D" id="1.10.132.70">
    <property type="match status" value="2"/>
</dbReference>
<feature type="compositionally biased region" description="Basic and acidic residues" evidence="15">
    <location>
        <begin position="731"/>
        <end position="740"/>
    </location>
</feature>
<feature type="region of interest" description="Disordered" evidence="15">
    <location>
        <begin position="198"/>
        <end position="228"/>
    </location>
</feature>
<keyword evidence="19" id="KW-1185">Reference proteome</keyword>
<dbReference type="InterPro" id="IPR000477">
    <property type="entry name" value="RT_dom"/>
</dbReference>
<protein>
    <recommendedName>
        <fullName evidence="3 14">Telomerase reverse transcriptase</fullName>
        <ecNumber evidence="2 14">2.7.7.49</ecNumber>
    </recommendedName>
    <alternativeName>
        <fullName evidence="12 14">Telomerase catalytic subunit</fullName>
    </alternativeName>
</protein>
<evidence type="ECO:0000256" key="5">
    <source>
        <dbReference type="ARBA" id="ARBA00022679"/>
    </source>
</evidence>
<accession>A0A7M7NIZ8</accession>
<dbReference type="SMART" id="SM00975">
    <property type="entry name" value="Telomerase_RBD"/>
    <property type="match status" value="1"/>
</dbReference>
<dbReference type="Gene3D" id="1.10.357.90">
    <property type="match status" value="1"/>
</dbReference>
<dbReference type="GeneID" id="105447117"/>
<dbReference type="PROSITE" id="PS50878">
    <property type="entry name" value="RT_POL"/>
    <property type="match status" value="1"/>
</dbReference>
<dbReference type="PANTHER" id="PTHR12066:SF0">
    <property type="entry name" value="TELOMERASE REVERSE TRANSCRIPTASE"/>
    <property type="match status" value="1"/>
</dbReference>
<feature type="compositionally biased region" description="Basic and acidic residues" evidence="15">
    <location>
        <begin position="556"/>
        <end position="566"/>
    </location>
</feature>
<keyword evidence="4 14" id="KW-0158">Chromosome</keyword>
<evidence type="ECO:0000256" key="4">
    <source>
        <dbReference type="ARBA" id="ARBA00022454"/>
    </source>
</evidence>
<dbReference type="GO" id="GO:0003720">
    <property type="term" value="F:telomerase activity"/>
    <property type="evidence" value="ECO:0000318"/>
    <property type="project" value="GO_Central"/>
</dbReference>
<feature type="compositionally biased region" description="Basic residues" evidence="15">
    <location>
        <begin position="660"/>
        <end position="670"/>
    </location>
</feature>
<reference evidence="18" key="2">
    <citation type="submission" date="2021-01" db="UniProtKB">
        <authorList>
            <consortium name="EnsemblMetazoa"/>
        </authorList>
    </citation>
    <scope>IDENTIFICATION</scope>
</reference>
<dbReference type="GO" id="GO:0070034">
    <property type="term" value="F:telomerase RNA binding"/>
    <property type="evidence" value="ECO:0000318"/>
    <property type="project" value="GO_Central"/>
</dbReference>
<dbReference type="Gene3D" id="3.30.70.2630">
    <property type="match status" value="1"/>
</dbReference>
<evidence type="ECO:0000256" key="13">
    <source>
        <dbReference type="ARBA" id="ARBA00048173"/>
    </source>
</evidence>
<evidence type="ECO:0000256" key="16">
    <source>
        <dbReference type="SAM" id="Phobius"/>
    </source>
</evidence>
<dbReference type="GO" id="GO:0042162">
    <property type="term" value="F:telomeric DNA binding"/>
    <property type="evidence" value="ECO:0000318"/>
    <property type="project" value="GO_Central"/>
</dbReference>
<reference evidence="19" key="1">
    <citation type="submission" date="2015-02" db="EMBL/GenBank/DDBJ databases">
        <title>Genome sequencing for Strongylocentrotus purpuratus.</title>
        <authorList>
            <person name="Murali S."/>
            <person name="Liu Y."/>
            <person name="Vee V."/>
            <person name="English A."/>
            <person name="Wang M."/>
            <person name="Skinner E."/>
            <person name="Han Y."/>
            <person name="Muzny D.M."/>
            <person name="Worley K.C."/>
            <person name="Gibbs R.A."/>
        </authorList>
    </citation>
    <scope>NUCLEOTIDE SEQUENCE</scope>
</reference>
<feature type="domain" description="Reverse transcriptase" evidence="17">
    <location>
        <begin position="905"/>
        <end position="1227"/>
    </location>
</feature>
<dbReference type="PRINTS" id="PR01365">
    <property type="entry name" value="TELOMERASERT"/>
</dbReference>
<keyword evidence="5 14" id="KW-0808">Transferase</keyword>
<evidence type="ECO:0000259" key="17">
    <source>
        <dbReference type="PROSITE" id="PS50878"/>
    </source>
</evidence>
<evidence type="ECO:0000256" key="9">
    <source>
        <dbReference type="ARBA" id="ARBA00022895"/>
    </source>
</evidence>
<evidence type="ECO:0000256" key="10">
    <source>
        <dbReference type="ARBA" id="ARBA00022918"/>
    </source>
</evidence>
<dbReference type="CDD" id="cd01648">
    <property type="entry name" value="TERT"/>
    <property type="match status" value="1"/>
</dbReference>
<dbReference type="Pfam" id="PF00078">
    <property type="entry name" value="RVT_1"/>
    <property type="match status" value="1"/>
</dbReference>
<keyword evidence="6 14" id="KW-0548">Nucleotidyltransferase</keyword>
<evidence type="ECO:0000256" key="3">
    <source>
        <dbReference type="ARBA" id="ARBA00016182"/>
    </source>
</evidence>
<dbReference type="OMA" id="ECASCEK"/>
<feature type="compositionally biased region" description="Basic residues" evidence="15">
    <location>
        <begin position="688"/>
        <end position="697"/>
    </location>
</feature>
<keyword evidence="16" id="KW-0812">Transmembrane</keyword>
<keyword evidence="10 14" id="KW-0695">RNA-directed DNA polymerase</keyword>
<evidence type="ECO:0000256" key="1">
    <source>
        <dbReference type="ARBA" id="ARBA00008001"/>
    </source>
</evidence>
<proteinExistence type="inferred from homology"/>
<dbReference type="EnsemblMetazoa" id="XM_030981348">
    <property type="protein sequence ID" value="XP_030837208"/>
    <property type="gene ID" value="LOC105447117"/>
</dbReference>
<dbReference type="GO" id="GO:0000781">
    <property type="term" value="C:chromosome, telomeric region"/>
    <property type="evidence" value="ECO:0007669"/>
    <property type="project" value="UniProtKB-SubCell"/>
</dbReference>
<dbReference type="Pfam" id="PF21399">
    <property type="entry name" value="TERT_C"/>
    <property type="match status" value="1"/>
</dbReference>
<dbReference type="InterPro" id="IPR043502">
    <property type="entry name" value="DNA/RNA_pol_sf"/>
</dbReference>
<keyword evidence="9 14" id="KW-0779">Telomere</keyword>
<keyword evidence="7 14" id="KW-0479">Metal-binding</keyword>
<dbReference type="PANTHER" id="PTHR12066">
    <property type="entry name" value="TELOMERASE REVERSE TRANSCRIPTASE"/>
    <property type="match status" value="1"/>
</dbReference>
<evidence type="ECO:0000256" key="6">
    <source>
        <dbReference type="ARBA" id="ARBA00022695"/>
    </source>
</evidence>
<dbReference type="InterPro" id="IPR021891">
    <property type="entry name" value="Telomerase_RBD"/>
</dbReference>
<evidence type="ECO:0000313" key="18">
    <source>
        <dbReference type="EnsemblMetazoa" id="XP_030837208"/>
    </source>
</evidence>
<comment type="subcellular location">
    <subcellularLocation>
        <location evidence="14">Nucleus</location>
    </subcellularLocation>
    <subcellularLocation>
        <location evidence="14">Chromosome</location>
        <location evidence="14">Telomere</location>
    </subcellularLocation>
</comment>
<feature type="compositionally biased region" description="Basic and acidic residues" evidence="15">
    <location>
        <begin position="480"/>
        <end position="536"/>
    </location>
</feature>
<evidence type="ECO:0000256" key="7">
    <source>
        <dbReference type="ARBA" id="ARBA00022723"/>
    </source>
</evidence>
<feature type="transmembrane region" description="Helical" evidence="16">
    <location>
        <begin position="1282"/>
        <end position="1302"/>
    </location>
</feature>
<comment type="similarity">
    <text evidence="1 14">Belongs to the reverse transcriptase family. Telomerase subfamily.</text>
</comment>
<comment type="function">
    <text evidence="14">Telomerase is a ribonucleoprotein enzyme essential for the replication of chromosome termini in most eukaryotes. It elongates telomeres. It is a reverse transcriptase that adds simple sequence repeats to chromosome ends by copying a template sequence within the RNA component of the enzyme.</text>
</comment>
<comment type="catalytic activity">
    <reaction evidence="13 14">
        <text>DNA(n) + a 2'-deoxyribonucleoside 5'-triphosphate = DNA(n+1) + diphosphate</text>
        <dbReference type="Rhea" id="RHEA:22508"/>
        <dbReference type="Rhea" id="RHEA-COMP:17339"/>
        <dbReference type="Rhea" id="RHEA-COMP:17340"/>
        <dbReference type="ChEBI" id="CHEBI:33019"/>
        <dbReference type="ChEBI" id="CHEBI:61560"/>
        <dbReference type="ChEBI" id="CHEBI:173112"/>
        <dbReference type="EC" id="2.7.7.49"/>
    </reaction>
</comment>
<dbReference type="SUPFAM" id="SSF56672">
    <property type="entry name" value="DNA/RNA polymerases"/>
    <property type="match status" value="1"/>
</dbReference>
<feature type="compositionally biased region" description="Polar residues" evidence="15">
    <location>
        <begin position="394"/>
        <end position="418"/>
    </location>
</feature>
<keyword evidence="11 14" id="KW-0539">Nucleus</keyword>
<evidence type="ECO:0000256" key="15">
    <source>
        <dbReference type="SAM" id="MobiDB-lite"/>
    </source>
</evidence>
<evidence type="ECO:0000256" key="8">
    <source>
        <dbReference type="ARBA" id="ARBA00022842"/>
    </source>
</evidence>
<keyword evidence="16" id="KW-0472">Membrane</keyword>
<dbReference type="InterPro" id="IPR049139">
    <property type="entry name" value="TERT_C"/>
</dbReference>
<feature type="compositionally biased region" description="Basic and acidic residues" evidence="15">
    <location>
        <begin position="198"/>
        <end position="222"/>
    </location>
</feature>
<feature type="region of interest" description="Disordered" evidence="15">
    <location>
        <begin position="392"/>
        <end position="437"/>
    </location>
</feature>
<dbReference type="Proteomes" id="UP000007110">
    <property type="component" value="Unassembled WGS sequence"/>
</dbReference>
<dbReference type="GO" id="GO:0000333">
    <property type="term" value="C:telomerase catalytic core complex"/>
    <property type="evidence" value="ECO:0000318"/>
    <property type="project" value="GO_Central"/>
</dbReference>
<dbReference type="GO" id="GO:0046872">
    <property type="term" value="F:metal ion binding"/>
    <property type="evidence" value="ECO:0007669"/>
    <property type="project" value="UniProtKB-KW"/>
</dbReference>
<dbReference type="CTD" id="7015"/>
<keyword evidence="16" id="KW-1133">Transmembrane helix</keyword>